<comment type="caution">
    <text evidence="1">The sequence shown here is derived from an EMBL/GenBank/DDBJ whole genome shotgun (WGS) entry which is preliminary data.</text>
</comment>
<dbReference type="AlphaFoldDB" id="A0A392NV03"/>
<dbReference type="PANTHER" id="PTHR46700">
    <property type="entry name" value="ARM REPEAT SUPERFAMILY PROTEIN"/>
    <property type="match status" value="1"/>
</dbReference>
<accession>A0A392NV03</accession>
<dbReference type="Proteomes" id="UP000265520">
    <property type="component" value="Unassembled WGS sequence"/>
</dbReference>
<organism evidence="1 2">
    <name type="scientific">Trifolium medium</name>
    <dbReference type="NCBI Taxonomy" id="97028"/>
    <lineage>
        <taxon>Eukaryota</taxon>
        <taxon>Viridiplantae</taxon>
        <taxon>Streptophyta</taxon>
        <taxon>Embryophyta</taxon>
        <taxon>Tracheophyta</taxon>
        <taxon>Spermatophyta</taxon>
        <taxon>Magnoliopsida</taxon>
        <taxon>eudicotyledons</taxon>
        <taxon>Gunneridae</taxon>
        <taxon>Pentapetalae</taxon>
        <taxon>rosids</taxon>
        <taxon>fabids</taxon>
        <taxon>Fabales</taxon>
        <taxon>Fabaceae</taxon>
        <taxon>Papilionoideae</taxon>
        <taxon>50 kb inversion clade</taxon>
        <taxon>NPAAA clade</taxon>
        <taxon>Hologalegina</taxon>
        <taxon>IRL clade</taxon>
        <taxon>Trifolieae</taxon>
        <taxon>Trifolium</taxon>
    </lineage>
</organism>
<keyword evidence="2" id="KW-1185">Reference proteome</keyword>
<dbReference type="EMBL" id="LXQA010051011">
    <property type="protein sequence ID" value="MCI03040.1"/>
    <property type="molecule type" value="Genomic_DNA"/>
</dbReference>
<evidence type="ECO:0000313" key="2">
    <source>
        <dbReference type="Proteomes" id="UP000265520"/>
    </source>
</evidence>
<reference evidence="1 2" key="1">
    <citation type="journal article" date="2018" name="Front. Plant Sci.">
        <title>Red Clover (Trifolium pratense) and Zigzag Clover (T. medium) - A Picture of Genomic Similarities and Differences.</title>
        <authorList>
            <person name="Dluhosova J."/>
            <person name="Istvanek J."/>
            <person name="Nedelnik J."/>
            <person name="Repkova J."/>
        </authorList>
    </citation>
    <scope>NUCLEOTIDE SEQUENCE [LARGE SCALE GENOMIC DNA]</scope>
    <source>
        <strain evidence="2">cv. 10/8</strain>
        <tissue evidence="1">Leaf</tissue>
    </source>
</reference>
<name>A0A392NV03_9FABA</name>
<sequence>GKEYLVDEANIMSDEKKAVKQLVQQSLQNNMMKIVKRANLKHDFVPSERFSSLTSSSTSKSLPF</sequence>
<proteinExistence type="predicted"/>
<feature type="non-terminal residue" evidence="1">
    <location>
        <position position="1"/>
    </location>
</feature>
<protein>
    <submittedName>
        <fullName evidence="1">U-box domain-containing protein 4-like</fullName>
    </submittedName>
</protein>
<evidence type="ECO:0000313" key="1">
    <source>
        <dbReference type="EMBL" id="MCI03040.1"/>
    </source>
</evidence>
<dbReference type="PANTHER" id="PTHR46700:SF1">
    <property type="entry name" value="ARM REPEAT SUPERFAMILY PROTEIN"/>
    <property type="match status" value="1"/>
</dbReference>